<dbReference type="InterPro" id="IPR001471">
    <property type="entry name" value="AP2/ERF_dom"/>
</dbReference>
<feature type="region of interest" description="Disordered" evidence="8">
    <location>
        <begin position="1"/>
        <end position="126"/>
    </location>
</feature>
<dbReference type="Gramene" id="OMP11374">
    <property type="protein sequence ID" value="OMP11374"/>
    <property type="gene ID" value="CCACVL1_00558"/>
</dbReference>
<feature type="compositionally biased region" description="Low complexity" evidence="8">
    <location>
        <begin position="186"/>
        <end position="200"/>
    </location>
</feature>
<evidence type="ECO:0000256" key="1">
    <source>
        <dbReference type="ARBA" id="ARBA00004123"/>
    </source>
</evidence>
<dbReference type="OrthoDB" id="1932364at2759"/>
<proteinExistence type="inferred from homology"/>
<comment type="similarity">
    <text evidence="7">Belongs to the AP2/ERF transcription factor family. ERF subfamily.</text>
</comment>
<evidence type="ECO:0000256" key="5">
    <source>
        <dbReference type="ARBA" id="ARBA00023163"/>
    </source>
</evidence>
<dbReference type="SUPFAM" id="SSF54171">
    <property type="entry name" value="DNA-binding domain"/>
    <property type="match status" value="1"/>
</dbReference>
<comment type="caution">
    <text evidence="10">The sequence shown here is derived from an EMBL/GenBank/DDBJ whole genome shotgun (WGS) entry which is preliminary data.</text>
</comment>
<feature type="region of interest" description="Disordered" evidence="8">
    <location>
        <begin position="186"/>
        <end position="236"/>
    </location>
</feature>
<dbReference type="InterPro" id="IPR045277">
    <property type="entry name" value="DRE1A-I"/>
</dbReference>
<evidence type="ECO:0000313" key="10">
    <source>
        <dbReference type="EMBL" id="OMP11374.1"/>
    </source>
</evidence>
<dbReference type="CDD" id="cd00018">
    <property type="entry name" value="AP2"/>
    <property type="match status" value="1"/>
</dbReference>
<protein>
    <recommendedName>
        <fullName evidence="9">AP2/ERF domain-containing protein</fullName>
    </recommendedName>
</protein>
<keyword evidence="11" id="KW-1185">Reference proteome</keyword>
<dbReference type="PANTHER" id="PTHR31839:SF85">
    <property type="entry name" value="AP2_ERF DOMAIN-CONTAINING PROTEIN"/>
    <property type="match status" value="1"/>
</dbReference>
<dbReference type="Proteomes" id="UP000188268">
    <property type="component" value="Unassembled WGS sequence"/>
</dbReference>
<evidence type="ECO:0000259" key="9">
    <source>
        <dbReference type="PROSITE" id="PS51032"/>
    </source>
</evidence>
<dbReference type="SMART" id="SM00380">
    <property type="entry name" value="AP2"/>
    <property type="match status" value="1"/>
</dbReference>
<evidence type="ECO:0000313" key="11">
    <source>
        <dbReference type="Proteomes" id="UP000188268"/>
    </source>
</evidence>
<keyword evidence="2" id="KW-0805">Transcription regulation</keyword>
<feature type="compositionally biased region" description="Low complexity" evidence="8">
    <location>
        <begin position="220"/>
        <end position="236"/>
    </location>
</feature>
<comment type="subcellular location">
    <subcellularLocation>
        <location evidence="1">Nucleus</location>
    </subcellularLocation>
</comment>
<organism evidence="10 11">
    <name type="scientific">Corchorus capsularis</name>
    <name type="common">Jute</name>
    <dbReference type="NCBI Taxonomy" id="210143"/>
    <lineage>
        <taxon>Eukaryota</taxon>
        <taxon>Viridiplantae</taxon>
        <taxon>Streptophyta</taxon>
        <taxon>Embryophyta</taxon>
        <taxon>Tracheophyta</taxon>
        <taxon>Spermatophyta</taxon>
        <taxon>Magnoliopsida</taxon>
        <taxon>eudicotyledons</taxon>
        <taxon>Gunneridae</taxon>
        <taxon>Pentapetalae</taxon>
        <taxon>rosids</taxon>
        <taxon>malvids</taxon>
        <taxon>Malvales</taxon>
        <taxon>Malvaceae</taxon>
        <taxon>Grewioideae</taxon>
        <taxon>Apeibeae</taxon>
        <taxon>Corchorus</taxon>
    </lineage>
</organism>
<dbReference type="AlphaFoldDB" id="A0A1R3KW75"/>
<dbReference type="InterPro" id="IPR016177">
    <property type="entry name" value="DNA-bd_dom_sf"/>
</dbReference>
<dbReference type="EMBL" id="AWWV01001350">
    <property type="protein sequence ID" value="OMP11374.1"/>
    <property type="molecule type" value="Genomic_DNA"/>
</dbReference>
<evidence type="ECO:0000256" key="6">
    <source>
        <dbReference type="ARBA" id="ARBA00023242"/>
    </source>
</evidence>
<dbReference type="GO" id="GO:0003700">
    <property type="term" value="F:DNA-binding transcription factor activity"/>
    <property type="evidence" value="ECO:0007669"/>
    <property type="project" value="InterPro"/>
</dbReference>
<keyword evidence="3" id="KW-0238">DNA-binding</keyword>
<feature type="region of interest" description="Disordered" evidence="8">
    <location>
        <begin position="261"/>
        <end position="287"/>
    </location>
</feature>
<sequence length="287" mass="30254">MANNPSTNVTPKEPPTPTVQIPSQLSLLQQQPQEPSPQPSFHGGSSLPVQSPGSGRTSALSLPLGDDQSSKSPQPIGVLTSPPPTPRNFGMGKSSSSMAAAVQPGRHPGYRGIRSRSGKWVSEIREPRKTTRIWLGTYPTPEMAATAYDVAAIALKGPDTDLNFPDMVHSYPKVASTSATDIRAAAASAAAARLPKPESAPSKKDSKKDGDKDKPENEEGATATSSSSCCMESGSGQEFIDEEALLNLPNLLADMAEGMLVSPPRINSTPSDDSPENSDVESLWTYT</sequence>
<name>A0A1R3KW75_COCAP</name>
<dbReference type="Gene3D" id="3.30.730.10">
    <property type="entry name" value="AP2/ERF domain"/>
    <property type="match status" value="1"/>
</dbReference>
<keyword evidence="6" id="KW-0539">Nucleus</keyword>
<dbReference type="GO" id="GO:0003677">
    <property type="term" value="F:DNA binding"/>
    <property type="evidence" value="ECO:0007669"/>
    <property type="project" value="UniProtKB-KW"/>
</dbReference>
<evidence type="ECO:0000256" key="8">
    <source>
        <dbReference type="SAM" id="MobiDB-lite"/>
    </source>
</evidence>
<evidence type="ECO:0000256" key="7">
    <source>
        <dbReference type="ARBA" id="ARBA00024343"/>
    </source>
</evidence>
<feature type="domain" description="AP2/ERF" evidence="9">
    <location>
        <begin position="109"/>
        <end position="165"/>
    </location>
</feature>
<dbReference type="PANTHER" id="PTHR31839">
    <property type="entry name" value="DEHYDRATION-RESPONSIVE ELEMENT-BINDING PROTEIN 1D"/>
    <property type="match status" value="1"/>
</dbReference>
<gene>
    <name evidence="10" type="ORF">CCACVL1_00558</name>
</gene>
<feature type="compositionally biased region" description="Polar residues" evidence="8">
    <location>
        <begin position="1"/>
        <end position="10"/>
    </location>
</feature>
<feature type="compositionally biased region" description="Low complexity" evidence="8">
    <location>
        <begin position="22"/>
        <end position="33"/>
    </location>
</feature>
<dbReference type="PROSITE" id="PS51032">
    <property type="entry name" value="AP2_ERF"/>
    <property type="match status" value="1"/>
</dbReference>
<feature type="compositionally biased region" description="Polar residues" evidence="8">
    <location>
        <begin position="47"/>
        <end position="60"/>
    </location>
</feature>
<dbReference type="InterPro" id="IPR036955">
    <property type="entry name" value="AP2/ERF_dom_sf"/>
</dbReference>
<feature type="compositionally biased region" description="Basic and acidic residues" evidence="8">
    <location>
        <begin position="201"/>
        <end position="217"/>
    </location>
</feature>
<dbReference type="GO" id="GO:0005634">
    <property type="term" value="C:nucleus"/>
    <property type="evidence" value="ECO:0007669"/>
    <property type="project" value="UniProtKB-SubCell"/>
</dbReference>
<keyword evidence="5" id="KW-0804">Transcription</keyword>
<keyword evidence="4" id="KW-0010">Activator</keyword>
<dbReference type="Pfam" id="PF00847">
    <property type="entry name" value="AP2"/>
    <property type="match status" value="1"/>
</dbReference>
<dbReference type="FunFam" id="3.30.730.10:FF:000001">
    <property type="entry name" value="Ethylene-responsive transcription factor 2"/>
    <property type="match status" value="1"/>
</dbReference>
<accession>A0A1R3KW75</accession>
<reference evidence="10 11" key="1">
    <citation type="submission" date="2013-09" db="EMBL/GenBank/DDBJ databases">
        <title>Corchorus capsularis genome sequencing.</title>
        <authorList>
            <person name="Alam M."/>
            <person name="Haque M.S."/>
            <person name="Islam M.S."/>
            <person name="Emdad E.M."/>
            <person name="Islam M.M."/>
            <person name="Ahmed B."/>
            <person name="Halim A."/>
            <person name="Hossen Q.M.M."/>
            <person name="Hossain M.Z."/>
            <person name="Ahmed R."/>
            <person name="Khan M.M."/>
            <person name="Islam R."/>
            <person name="Rashid M.M."/>
            <person name="Khan S.A."/>
            <person name="Rahman M.S."/>
            <person name="Alam M."/>
        </authorList>
    </citation>
    <scope>NUCLEOTIDE SEQUENCE [LARGE SCALE GENOMIC DNA]</scope>
    <source>
        <strain evidence="11">cv. CVL-1</strain>
        <tissue evidence="10">Whole seedling</tissue>
    </source>
</reference>
<evidence type="ECO:0000256" key="3">
    <source>
        <dbReference type="ARBA" id="ARBA00023125"/>
    </source>
</evidence>
<evidence type="ECO:0000256" key="2">
    <source>
        <dbReference type="ARBA" id="ARBA00023015"/>
    </source>
</evidence>
<evidence type="ECO:0000256" key="4">
    <source>
        <dbReference type="ARBA" id="ARBA00023159"/>
    </source>
</evidence>
<dbReference type="OMA" id="SSSCCME"/>
<dbReference type="STRING" id="210143.A0A1R3KW75"/>